<dbReference type="InterPro" id="IPR027329">
    <property type="entry name" value="TPX2_C"/>
</dbReference>
<feature type="compositionally biased region" description="Basic and acidic residues" evidence="6">
    <location>
        <begin position="232"/>
        <end position="247"/>
    </location>
</feature>
<feature type="compositionally biased region" description="Polar residues" evidence="6">
    <location>
        <begin position="141"/>
        <end position="161"/>
    </location>
</feature>
<reference evidence="8 9" key="1">
    <citation type="journal article" date="2012" name="Science">
        <title>The Paleozoic origin of enzymatic lignin decomposition reconstructed from 31 fungal genomes.</title>
        <authorList>
            <person name="Floudas D."/>
            <person name="Binder M."/>
            <person name="Riley R."/>
            <person name="Barry K."/>
            <person name="Blanchette R.A."/>
            <person name="Henrissat B."/>
            <person name="Martinez A.T."/>
            <person name="Otillar R."/>
            <person name="Spatafora J.W."/>
            <person name="Yadav J.S."/>
            <person name="Aerts A."/>
            <person name="Benoit I."/>
            <person name="Boyd A."/>
            <person name="Carlson A."/>
            <person name="Copeland A."/>
            <person name="Coutinho P.M."/>
            <person name="de Vries R.P."/>
            <person name="Ferreira P."/>
            <person name="Findley K."/>
            <person name="Foster B."/>
            <person name="Gaskell J."/>
            <person name="Glotzer D."/>
            <person name="Gorecki P."/>
            <person name="Heitman J."/>
            <person name="Hesse C."/>
            <person name="Hori C."/>
            <person name="Igarashi K."/>
            <person name="Jurgens J.A."/>
            <person name="Kallen N."/>
            <person name="Kersten P."/>
            <person name="Kohler A."/>
            <person name="Kuees U."/>
            <person name="Kumar T.K.A."/>
            <person name="Kuo A."/>
            <person name="LaButti K."/>
            <person name="Larrondo L.F."/>
            <person name="Lindquist E."/>
            <person name="Ling A."/>
            <person name="Lombard V."/>
            <person name="Lucas S."/>
            <person name="Lundell T."/>
            <person name="Martin R."/>
            <person name="McLaughlin D.J."/>
            <person name="Morgenstern I."/>
            <person name="Morin E."/>
            <person name="Murat C."/>
            <person name="Nagy L.G."/>
            <person name="Nolan M."/>
            <person name="Ohm R.A."/>
            <person name="Patyshakuliyeva A."/>
            <person name="Rokas A."/>
            <person name="Ruiz-Duenas F.J."/>
            <person name="Sabat G."/>
            <person name="Salamov A."/>
            <person name="Samejima M."/>
            <person name="Schmutz J."/>
            <person name="Slot J.C."/>
            <person name="St John F."/>
            <person name="Stenlid J."/>
            <person name="Sun H."/>
            <person name="Sun S."/>
            <person name="Syed K."/>
            <person name="Tsang A."/>
            <person name="Wiebenga A."/>
            <person name="Young D."/>
            <person name="Pisabarro A."/>
            <person name="Eastwood D.C."/>
            <person name="Martin F."/>
            <person name="Cullen D."/>
            <person name="Grigoriev I.V."/>
            <person name="Hibbett D.S."/>
        </authorList>
    </citation>
    <scope>NUCLEOTIDE SEQUENCE [LARGE SCALE GENOMIC DNA]</scope>
    <source>
        <strain evidence="8 9">DJM-731 SS1</strain>
    </source>
</reference>
<feature type="region of interest" description="Disordered" evidence="6">
    <location>
        <begin position="213"/>
        <end position="260"/>
    </location>
</feature>
<feature type="compositionally biased region" description="Low complexity" evidence="6">
    <location>
        <begin position="361"/>
        <end position="380"/>
    </location>
</feature>
<evidence type="ECO:0000259" key="7">
    <source>
        <dbReference type="Pfam" id="PF06886"/>
    </source>
</evidence>
<gene>
    <name evidence="8" type="ORF">DACRYDRAFT_102794</name>
</gene>
<protein>
    <recommendedName>
        <fullName evidence="7">TPX2 C-terminal domain-containing protein</fullName>
    </recommendedName>
</protein>
<feature type="region of interest" description="Disordered" evidence="6">
    <location>
        <begin position="434"/>
        <end position="524"/>
    </location>
</feature>
<dbReference type="EMBL" id="JH795881">
    <property type="protein sequence ID" value="EJT96736.1"/>
    <property type="molecule type" value="Genomic_DNA"/>
</dbReference>
<keyword evidence="5" id="KW-0175">Coiled coil</keyword>
<dbReference type="AlphaFoldDB" id="M5FU36"/>
<evidence type="ECO:0000256" key="4">
    <source>
        <dbReference type="ARBA" id="ARBA00023212"/>
    </source>
</evidence>
<dbReference type="STRING" id="1858805.M5FU36"/>
<dbReference type="RefSeq" id="XP_040623634.1">
    <property type="nucleotide sequence ID" value="XM_040767668.1"/>
</dbReference>
<feature type="compositionally biased region" description="Basic residues" evidence="6">
    <location>
        <begin position="103"/>
        <end position="117"/>
    </location>
</feature>
<dbReference type="OMA" id="HEVPEWM"/>
<feature type="compositionally biased region" description="Pro residues" evidence="6">
    <location>
        <begin position="436"/>
        <end position="451"/>
    </location>
</feature>
<accession>M5FU36</accession>
<feature type="region of interest" description="Disordered" evidence="6">
    <location>
        <begin position="759"/>
        <end position="803"/>
    </location>
</feature>
<keyword evidence="9" id="KW-1185">Reference proteome</keyword>
<evidence type="ECO:0000313" key="9">
    <source>
        <dbReference type="Proteomes" id="UP000030653"/>
    </source>
</evidence>
<dbReference type="GO" id="GO:0005856">
    <property type="term" value="C:cytoskeleton"/>
    <property type="evidence" value="ECO:0007669"/>
    <property type="project" value="UniProtKB-SubCell"/>
</dbReference>
<evidence type="ECO:0000313" key="8">
    <source>
        <dbReference type="EMBL" id="EJT96736.1"/>
    </source>
</evidence>
<feature type="compositionally biased region" description="Polar residues" evidence="6">
    <location>
        <begin position="1"/>
        <end position="10"/>
    </location>
</feature>
<keyword evidence="4" id="KW-0206">Cytoskeleton</keyword>
<dbReference type="HOGENOM" id="CLU_340991_0_0_1"/>
<proteinExistence type="inferred from homology"/>
<evidence type="ECO:0000256" key="3">
    <source>
        <dbReference type="ARBA" id="ARBA00022490"/>
    </source>
</evidence>
<feature type="region of interest" description="Disordered" evidence="6">
    <location>
        <begin position="141"/>
        <end position="193"/>
    </location>
</feature>
<name>M5FU36_DACPD</name>
<feature type="domain" description="TPX2 C-terminal" evidence="7">
    <location>
        <begin position="671"/>
        <end position="736"/>
    </location>
</feature>
<dbReference type="Proteomes" id="UP000030653">
    <property type="component" value="Unassembled WGS sequence"/>
</dbReference>
<dbReference type="Pfam" id="PF06886">
    <property type="entry name" value="TPX2"/>
    <property type="match status" value="1"/>
</dbReference>
<feature type="region of interest" description="Disordered" evidence="6">
    <location>
        <begin position="306"/>
        <end position="340"/>
    </location>
</feature>
<comment type="similarity">
    <text evidence="2">Belongs to the TPX2 family.</text>
</comment>
<keyword evidence="3" id="KW-0963">Cytoplasm</keyword>
<feature type="coiled-coil region" evidence="5">
    <location>
        <begin position="675"/>
        <end position="725"/>
    </location>
</feature>
<comment type="subcellular location">
    <subcellularLocation>
        <location evidence="1">Cytoplasm</location>
        <location evidence="1">Cytoskeleton</location>
    </subcellularLocation>
</comment>
<feature type="region of interest" description="Disordered" evidence="6">
    <location>
        <begin position="360"/>
        <end position="382"/>
    </location>
</feature>
<dbReference type="GeneID" id="63682730"/>
<evidence type="ECO:0000256" key="1">
    <source>
        <dbReference type="ARBA" id="ARBA00004245"/>
    </source>
</evidence>
<feature type="region of interest" description="Disordered" evidence="6">
    <location>
        <begin position="95"/>
        <end position="119"/>
    </location>
</feature>
<evidence type="ECO:0000256" key="2">
    <source>
        <dbReference type="ARBA" id="ARBA00005885"/>
    </source>
</evidence>
<evidence type="ECO:0000256" key="6">
    <source>
        <dbReference type="SAM" id="MobiDB-lite"/>
    </source>
</evidence>
<feature type="compositionally biased region" description="Basic residues" evidence="6">
    <location>
        <begin position="505"/>
        <end position="522"/>
    </location>
</feature>
<feature type="region of interest" description="Disordered" evidence="6">
    <location>
        <begin position="1"/>
        <end position="38"/>
    </location>
</feature>
<sequence length="832" mass="91903">MASNESSFAIPSQYLPPNTPSAAVDYEDDTPESSIALPNFGDATLLKDTKIPWGEEMSMFVPPFQQARKGKTVFKERVKKTGHTPIRKAEKLVKVASPAKAGKTSRQRSKSPRKRTMRNIDIIEDNDSDFMNYKKLNRDTGVQLQVETQNTGRGEETTQTESARKARRSRHQREEPLNPLPPILDNSESAPSSDLAPIHAAVDMFSPAVVTQTSVVRGKERKRSQPKASIEVAHDRKSLDTKHRDTSDLSAKPESARASTQLEQVAVLSTTEHRTPQLPFSPHPVHSRVHTPPVAAFFVPPPANLPMDETMPLPPPTPAAVRQEHRQSTAPAESSDDASFGGLMEKLKMYKERIGVVDGDAASSASSSTDSSSPEPAASPHEVETAALPVPQASDPVPLREIHAQPATVIQQSYPGQSLLEKLEAAARQTVRGVLPPSPAQPFLPPSPPAVQDPLPVARIAPEPPAPTNARKRVSSNDDKLSARPMKKPRQAKAGNKENVPAKPAPRKSPRKSPAKSRKRVVTKPPVLVETKPEPIHRAQTERKPERKVVTSANNVPRQPLERIKVLEEKKQALVESIQHRIPSTSFAPVLPPAVIEKHKQTFASTRAVWEQLATAAAAAAPVPPKPKKSNYHPAPNWTALHAQEDQRKARALAKQAQAHKPLPSQPFTSATELRAKEREEFERLIREKEELLSQLKEEKRLQQEMQEKEEVERLRRELDVKARERVHEVPEWMRKRKEELKASTIFLARGGPDLQMRDYTPPSAQHPLLHHPTSRQLESGNLAPKRRSNESTTLLTTGHGGHTNLACGTENYTAAQMWLSATLMHLGGGCA</sequence>
<evidence type="ECO:0000256" key="5">
    <source>
        <dbReference type="SAM" id="Coils"/>
    </source>
</evidence>
<organism evidence="8 9">
    <name type="scientific">Dacryopinax primogenitus (strain DJM 731)</name>
    <name type="common">Brown rot fungus</name>
    <dbReference type="NCBI Taxonomy" id="1858805"/>
    <lineage>
        <taxon>Eukaryota</taxon>
        <taxon>Fungi</taxon>
        <taxon>Dikarya</taxon>
        <taxon>Basidiomycota</taxon>
        <taxon>Agaricomycotina</taxon>
        <taxon>Dacrymycetes</taxon>
        <taxon>Dacrymycetales</taxon>
        <taxon>Dacrymycetaceae</taxon>
        <taxon>Dacryopinax</taxon>
    </lineage>
</organism>
<dbReference type="OrthoDB" id="10674021at2759"/>